<dbReference type="Proteomes" id="UP000188268">
    <property type="component" value="Unassembled WGS sequence"/>
</dbReference>
<dbReference type="Gramene" id="OMO78219">
    <property type="protein sequence ID" value="OMO78219"/>
    <property type="gene ID" value="CCACVL1_14569"/>
</dbReference>
<evidence type="ECO:0000313" key="2">
    <source>
        <dbReference type="Proteomes" id="UP000188268"/>
    </source>
</evidence>
<dbReference type="AlphaFoldDB" id="A0A1R3I6Q4"/>
<evidence type="ECO:0000313" key="1">
    <source>
        <dbReference type="EMBL" id="OMO78219.1"/>
    </source>
</evidence>
<gene>
    <name evidence="1" type="ORF">CCACVL1_14569</name>
</gene>
<reference evidence="1 2" key="1">
    <citation type="submission" date="2013-09" db="EMBL/GenBank/DDBJ databases">
        <title>Corchorus capsularis genome sequencing.</title>
        <authorList>
            <person name="Alam M."/>
            <person name="Haque M.S."/>
            <person name="Islam M.S."/>
            <person name="Emdad E.M."/>
            <person name="Islam M.M."/>
            <person name="Ahmed B."/>
            <person name="Halim A."/>
            <person name="Hossen Q.M.M."/>
            <person name="Hossain M.Z."/>
            <person name="Ahmed R."/>
            <person name="Khan M.M."/>
            <person name="Islam R."/>
            <person name="Rashid M.M."/>
            <person name="Khan S.A."/>
            <person name="Rahman M.S."/>
            <person name="Alam M."/>
        </authorList>
    </citation>
    <scope>NUCLEOTIDE SEQUENCE [LARGE SCALE GENOMIC DNA]</scope>
    <source>
        <strain evidence="2">cv. CVL-1</strain>
        <tissue evidence="1">Whole seedling</tissue>
    </source>
</reference>
<protein>
    <submittedName>
        <fullName evidence="1">Uncharacterized protein</fullName>
    </submittedName>
</protein>
<keyword evidence="2" id="KW-1185">Reference proteome</keyword>
<comment type="caution">
    <text evidence="1">The sequence shown here is derived from an EMBL/GenBank/DDBJ whole genome shotgun (WGS) entry which is preliminary data.</text>
</comment>
<sequence length="67" mass="7616">MKVKPPNQIYFRVGNFDFPLKSPTRRLLTTITILPPPSFVSHCHVAARLPSRLLQQLPCPLQSFSTI</sequence>
<organism evidence="1 2">
    <name type="scientific">Corchorus capsularis</name>
    <name type="common">Jute</name>
    <dbReference type="NCBI Taxonomy" id="210143"/>
    <lineage>
        <taxon>Eukaryota</taxon>
        <taxon>Viridiplantae</taxon>
        <taxon>Streptophyta</taxon>
        <taxon>Embryophyta</taxon>
        <taxon>Tracheophyta</taxon>
        <taxon>Spermatophyta</taxon>
        <taxon>Magnoliopsida</taxon>
        <taxon>eudicotyledons</taxon>
        <taxon>Gunneridae</taxon>
        <taxon>Pentapetalae</taxon>
        <taxon>rosids</taxon>
        <taxon>malvids</taxon>
        <taxon>Malvales</taxon>
        <taxon>Malvaceae</taxon>
        <taxon>Grewioideae</taxon>
        <taxon>Apeibeae</taxon>
        <taxon>Corchorus</taxon>
    </lineage>
</organism>
<accession>A0A1R3I6Q4</accession>
<dbReference type="EMBL" id="AWWV01010597">
    <property type="protein sequence ID" value="OMO78219.1"/>
    <property type="molecule type" value="Genomic_DNA"/>
</dbReference>
<proteinExistence type="predicted"/>
<name>A0A1R3I6Q4_COCAP</name>